<feature type="compositionally biased region" description="Polar residues" evidence="1">
    <location>
        <begin position="15"/>
        <end position="26"/>
    </location>
</feature>
<reference evidence="2" key="4">
    <citation type="submission" date="2019-03" db="UniProtKB">
        <authorList>
            <consortium name="EnsemblPlants"/>
        </authorList>
    </citation>
    <scope>IDENTIFICATION</scope>
</reference>
<feature type="region of interest" description="Disordered" evidence="1">
    <location>
        <begin position="1"/>
        <end position="27"/>
    </location>
</feature>
<sequence>MTERKEGAEPIPPSISGQSNFSSPPASQLLHFSGKEPLVLSYLPIQVQAQAASAPSPTCLLTVSVLVCLESGLPFRGVLVQPPPSMRASRRPDLRK</sequence>
<keyword evidence="3" id="KW-1185">Reference proteome</keyword>
<reference evidence="3" key="1">
    <citation type="journal article" date="2014" name="Science">
        <title>Ancient hybridizations among the ancestral genomes of bread wheat.</title>
        <authorList>
            <consortium name="International Wheat Genome Sequencing Consortium,"/>
            <person name="Marcussen T."/>
            <person name="Sandve S.R."/>
            <person name="Heier L."/>
            <person name="Spannagl M."/>
            <person name="Pfeifer M."/>
            <person name="Jakobsen K.S."/>
            <person name="Wulff B.B."/>
            <person name="Steuernagel B."/>
            <person name="Mayer K.F."/>
            <person name="Olsen O.A."/>
        </authorList>
    </citation>
    <scope>NUCLEOTIDE SEQUENCE [LARGE SCALE GENOMIC DNA]</scope>
    <source>
        <strain evidence="3">cv. AL8/78</strain>
    </source>
</reference>
<evidence type="ECO:0000313" key="3">
    <source>
        <dbReference type="Proteomes" id="UP000015105"/>
    </source>
</evidence>
<dbReference type="Proteomes" id="UP000015105">
    <property type="component" value="Chromosome 2D"/>
</dbReference>
<protein>
    <submittedName>
        <fullName evidence="2">Uncharacterized protein</fullName>
    </submittedName>
</protein>
<reference evidence="2" key="3">
    <citation type="journal article" date="2017" name="Nature">
        <title>Genome sequence of the progenitor of the wheat D genome Aegilops tauschii.</title>
        <authorList>
            <person name="Luo M.C."/>
            <person name="Gu Y.Q."/>
            <person name="Puiu D."/>
            <person name="Wang H."/>
            <person name="Twardziok S.O."/>
            <person name="Deal K.R."/>
            <person name="Huo N."/>
            <person name="Zhu T."/>
            <person name="Wang L."/>
            <person name="Wang Y."/>
            <person name="McGuire P.E."/>
            <person name="Liu S."/>
            <person name="Long H."/>
            <person name="Ramasamy R.K."/>
            <person name="Rodriguez J.C."/>
            <person name="Van S.L."/>
            <person name="Yuan L."/>
            <person name="Wang Z."/>
            <person name="Xia Z."/>
            <person name="Xiao L."/>
            <person name="Anderson O.D."/>
            <person name="Ouyang S."/>
            <person name="Liang Y."/>
            <person name="Zimin A.V."/>
            <person name="Pertea G."/>
            <person name="Qi P."/>
            <person name="Bennetzen J.L."/>
            <person name="Dai X."/>
            <person name="Dawson M.W."/>
            <person name="Muller H.G."/>
            <person name="Kugler K."/>
            <person name="Rivarola-Duarte L."/>
            <person name="Spannagl M."/>
            <person name="Mayer K.F.X."/>
            <person name="Lu F.H."/>
            <person name="Bevan M.W."/>
            <person name="Leroy P."/>
            <person name="Li P."/>
            <person name="You F.M."/>
            <person name="Sun Q."/>
            <person name="Liu Z."/>
            <person name="Lyons E."/>
            <person name="Wicker T."/>
            <person name="Salzberg S.L."/>
            <person name="Devos K.M."/>
            <person name="Dvorak J."/>
        </authorList>
    </citation>
    <scope>NUCLEOTIDE SEQUENCE [LARGE SCALE GENOMIC DNA]</scope>
    <source>
        <strain evidence="2">cv. AL8/78</strain>
    </source>
</reference>
<dbReference type="Gramene" id="AET2Gv20642800.1">
    <property type="protein sequence ID" value="AET2Gv20642800.1"/>
    <property type="gene ID" value="AET2Gv20642800"/>
</dbReference>
<evidence type="ECO:0000313" key="2">
    <source>
        <dbReference type="EnsemblPlants" id="AET2Gv20642800.1"/>
    </source>
</evidence>
<evidence type="ECO:0000256" key="1">
    <source>
        <dbReference type="SAM" id="MobiDB-lite"/>
    </source>
</evidence>
<reference evidence="3" key="2">
    <citation type="journal article" date="2017" name="Nat. Plants">
        <title>The Aegilops tauschii genome reveals multiple impacts of transposons.</title>
        <authorList>
            <person name="Zhao G."/>
            <person name="Zou C."/>
            <person name="Li K."/>
            <person name="Wang K."/>
            <person name="Li T."/>
            <person name="Gao L."/>
            <person name="Zhang X."/>
            <person name="Wang H."/>
            <person name="Yang Z."/>
            <person name="Liu X."/>
            <person name="Jiang W."/>
            <person name="Mao L."/>
            <person name="Kong X."/>
            <person name="Jiao Y."/>
            <person name="Jia J."/>
        </authorList>
    </citation>
    <scope>NUCLEOTIDE SEQUENCE [LARGE SCALE GENOMIC DNA]</scope>
    <source>
        <strain evidence="3">cv. AL8/78</strain>
    </source>
</reference>
<dbReference type="EnsemblPlants" id="AET2Gv20642800.1">
    <property type="protein sequence ID" value="AET2Gv20642800.1"/>
    <property type="gene ID" value="AET2Gv20642800"/>
</dbReference>
<dbReference type="AlphaFoldDB" id="A0A453BV82"/>
<reference evidence="2" key="5">
    <citation type="journal article" date="2021" name="G3 (Bethesda)">
        <title>Aegilops tauschii genome assembly Aet v5.0 features greater sequence contiguity and improved annotation.</title>
        <authorList>
            <person name="Wang L."/>
            <person name="Zhu T."/>
            <person name="Rodriguez J.C."/>
            <person name="Deal K.R."/>
            <person name="Dubcovsky J."/>
            <person name="McGuire P.E."/>
            <person name="Lux T."/>
            <person name="Spannagl M."/>
            <person name="Mayer K.F.X."/>
            <person name="Baldrich P."/>
            <person name="Meyers B.C."/>
            <person name="Huo N."/>
            <person name="Gu Y.Q."/>
            <person name="Zhou H."/>
            <person name="Devos K.M."/>
            <person name="Bennetzen J.L."/>
            <person name="Unver T."/>
            <person name="Budak H."/>
            <person name="Gulick P.J."/>
            <person name="Galiba G."/>
            <person name="Kalapos B."/>
            <person name="Nelson D.R."/>
            <person name="Li P."/>
            <person name="You F.M."/>
            <person name="Luo M.C."/>
            <person name="Dvorak J."/>
        </authorList>
    </citation>
    <scope>NUCLEOTIDE SEQUENCE [LARGE SCALE GENOMIC DNA]</scope>
    <source>
        <strain evidence="2">cv. AL8/78</strain>
    </source>
</reference>
<name>A0A453BV82_AEGTS</name>
<organism evidence="2 3">
    <name type="scientific">Aegilops tauschii subsp. strangulata</name>
    <name type="common">Goatgrass</name>
    <dbReference type="NCBI Taxonomy" id="200361"/>
    <lineage>
        <taxon>Eukaryota</taxon>
        <taxon>Viridiplantae</taxon>
        <taxon>Streptophyta</taxon>
        <taxon>Embryophyta</taxon>
        <taxon>Tracheophyta</taxon>
        <taxon>Spermatophyta</taxon>
        <taxon>Magnoliopsida</taxon>
        <taxon>Liliopsida</taxon>
        <taxon>Poales</taxon>
        <taxon>Poaceae</taxon>
        <taxon>BOP clade</taxon>
        <taxon>Pooideae</taxon>
        <taxon>Triticodae</taxon>
        <taxon>Triticeae</taxon>
        <taxon>Triticinae</taxon>
        <taxon>Aegilops</taxon>
    </lineage>
</organism>
<accession>A0A453BV82</accession>
<proteinExistence type="predicted"/>